<dbReference type="AlphaFoldDB" id="A0A1H5DC29"/>
<evidence type="ECO:0000313" key="5">
    <source>
        <dbReference type="Proteomes" id="UP000199220"/>
    </source>
</evidence>
<feature type="chain" id="PRO_5011759935" evidence="2">
    <location>
        <begin position="37"/>
        <end position="451"/>
    </location>
</feature>
<dbReference type="STRING" id="648782.SAMN04488554_0632"/>
<dbReference type="PROSITE" id="PS50022">
    <property type="entry name" value="FA58C_3"/>
    <property type="match status" value="1"/>
</dbReference>
<dbReference type="EMBL" id="FNTX01000001">
    <property type="protein sequence ID" value="SED76338.1"/>
    <property type="molecule type" value="Genomic_DNA"/>
</dbReference>
<feature type="compositionally biased region" description="Low complexity" evidence="1">
    <location>
        <begin position="432"/>
        <end position="451"/>
    </location>
</feature>
<evidence type="ECO:0000313" key="4">
    <source>
        <dbReference type="EMBL" id="SED76338.1"/>
    </source>
</evidence>
<keyword evidence="5" id="KW-1185">Reference proteome</keyword>
<reference evidence="5" key="1">
    <citation type="submission" date="2016-10" db="EMBL/GenBank/DDBJ databases">
        <authorList>
            <person name="Varghese N."/>
            <person name="Submissions S."/>
        </authorList>
    </citation>
    <scope>NUCLEOTIDE SEQUENCE [LARGE SCALE GENOMIC DNA]</scope>
    <source>
        <strain evidence="5">DSM 21368</strain>
    </source>
</reference>
<evidence type="ECO:0000256" key="1">
    <source>
        <dbReference type="SAM" id="MobiDB-lite"/>
    </source>
</evidence>
<dbReference type="Proteomes" id="UP000199220">
    <property type="component" value="Unassembled WGS sequence"/>
</dbReference>
<dbReference type="Pfam" id="PF00754">
    <property type="entry name" value="F5_F8_type_C"/>
    <property type="match status" value="1"/>
</dbReference>
<feature type="region of interest" description="Disordered" evidence="1">
    <location>
        <begin position="417"/>
        <end position="451"/>
    </location>
</feature>
<accession>A0A1H5DC29</accession>
<feature type="domain" description="F5/8 type C" evidence="3">
    <location>
        <begin position="32"/>
        <end position="199"/>
    </location>
</feature>
<dbReference type="InterPro" id="IPR014718">
    <property type="entry name" value="GH-type_carb-bd"/>
</dbReference>
<organism evidence="4 5">
    <name type="scientific">Ruania alba</name>
    <dbReference type="NCBI Taxonomy" id="648782"/>
    <lineage>
        <taxon>Bacteria</taxon>
        <taxon>Bacillati</taxon>
        <taxon>Actinomycetota</taxon>
        <taxon>Actinomycetes</taxon>
        <taxon>Micrococcales</taxon>
        <taxon>Ruaniaceae</taxon>
        <taxon>Ruania</taxon>
    </lineage>
</organism>
<proteinExistence type="predicted"/>
<sequence length="451" mass="47073">MTATPHRRRRRLTSSLTFTALLAGTAISGTAGAAYAAGAYDVPHTDYELVAVSSESDPYPAPPAIDGTALAAFDGDFQSQWTSRYADEAPYPHWISLDLGQTLPLTAADYAVKPGQNGAAGEVAVYVTNSATVAAEEDPTAWGEPVGTATLDAPETAETRQRVDFDTPVEGRYLRFQLNSGLVEDAPAGSAAEIIAVSSEPVPEIVDQPEITDFETVELVNGDLTATVATEFPQVVAYTVGGEPFAGRESLLDTWTVNGQDYSASTTSTVEGATATYTSAVEDLGVEITSTITVTDEATVAFAVTDVTGDVQVNTLGIPGHSLLSATSATDGVELDRTTISPDSTQNADQYLPITATTAVDDDPVGAHTAFLVNGPVVGGVETNATVEARNQNSWNQRLLTQISGTEERTATIASNSWVYEPSAGQDPAPPSSSSRRPPCTSPVTSTVTVT</sequence>
<dbReference type="InterPro" id="IPR008979">
    <property type="entry name" value="Galactose-bd-like_sf"/>
</dbReference>
<dbReference type="GO" id="GO:0030246">
    <property type="term" value="F:carbohydrate binding"/>
    <property type="evidence" value="ECO:0007669"/>
    <property type="project" value="InterPro"/>
</dbReference>
<evidence type="ECO:0000259" key="3">
    <source>
        <dbReference type="PROSITE" id="PS50022"/>
    </source>
</evidence>
<dbReference type="InterPro" id="IPR040633">
    <property type="entry name" value="Gal_mutarotas_3"/>
</dbReference>
<dbReference type="SUPFAM" id="SSF49785">
    <property type="entry name" value="Galactose-binding domain-like"/>
    <property type="match status" value="1"/>
</dbReference>
<protein>
    <submittedName>
        <fullName evidence="4">F5/8 type C domain-containing protein</fullName>
    </submittedName>
</protein>
<evidence type="ECO:0000256" key="2">
    <source>
        <dbReference type="SAM" id="SignalP"/>
    </source>
</evidence>
<dbReference type="Pfam" id="PF18080">
    <property type="entry name" value="Gal_mutarotas_3"/>
    <property type="match status" value="1"/>
</dbReference>
<gene>
    <name evidence="4" type="ORF">SAMN04488554_0632</name>
</gene>
<dbReference type="Gene3D" id="2.60.120.260">
    <property type="entry name" value="Galactose-binding domain-like"/>
    <property type="match status" value="1"/>
</dbReference>
<dbReference type="OrthoDB" id="9135253at2"/>
<dbReference type="RefSeq" id="WP_089771653.1">
    <property type="nucleotide sequence ID" value="NZ_FNTX01000001.1"/>
</dbReference>
<name>A0A1H5DC29_9MICO</name>
<dbReference type="Gene3D" id="2.70.98.10">
    <property type="match status" value="1"/>
</dbReference>
<keyword evidence="2" id="KW-0732">Signal</keyword>
<dbReference type="InterPro" id="IPR000421">
    <property type="entry name" value="FA58C"/>
</dbReference>
<feature type="signal peptide" evidence="2">
    <location>
        <begin position="1"/>
        <end position="36"/>
    </location>
</feature>